<dbReference type="GO" id="GO:0003677">
    <property type="term" value="F:DNA binding"/>
    <property type="evidence" value="ECO:0007669"/>
    <property type="project" value="UniProtKB-KW"/>
</dbReference>
<accession>A0ABT4B9X3</accession>
<proteinExistence type="predicted"/>
<protein>
    <submittedName>
        <fullName evidence="3">Winged helix DNA-binding protein</fullName>
    </submittedName>
</protein>
<dbReference type="InterPro" id="IPR039422">
    <property type="entry name" value="MarR/SlyA-like"/>
</dbReference>
<evidence type="ECO:0000256" key="1">
    <source>
        <dbReference type="SAM" id="MobiDB-lite"/>
    </source>
</evidence>
<feature type="region of interest" description="Disordered" evidence="1">
    <location>
        <begin position="147"/>
        <end position="169"/>
    </location>
</feature>
<keyword evidence="4" id="KW-1185">Reference proteome</keyword>
<feature type="domain" description="HTH marR-type" evidence="2">
    <location>
        <begin position="9"/>
        <end position="141"/>
    </location>
</feature>
<dbReference type="RefSeq" id="WP_267567823.1">
    <property type="nucleotide sequence ID" value="NZ_JAPNTZ010000014.1"/>
</dbReference>
<dbReference type="PANTHER" id="PTHR33164:SF95">
    <property type="entry name" value="TRANSCRIPTIONAL REGULATOR"/>
    <property type="match status" value="1"/>
</dbReference>
<dbReference type="Pfam" id="PF12802">
    <property type="entry name" value="MarR_2"/>
    <property type="match status" value="1"/>
</dbReference>
<evidence type="ECO:0000313" key="4">
    <source>
        <dbReference type="Proteomes" id="UP001151002"/>
    </source>
</evidence>
<dbReference type="SUPFAM" id="SSF46785">
    <property type="entry name" value="Winged helix' DNA-binding domain"/>
    <property type="match status" value="1"/>
</dbReference>
<keyword evidence="3" id="KW-0238">DNA-binding</keyword>
<dbReference type="EMBL" id="JAPNTZ010000014">
    <property type="protein sequence ID" value="MCY1143298.1"/>
    <property type="molecule type" value="Genomic_DNA"/>
</dbReference>
<sequence length="169" mass="18827">MEEGAARLRNMRTRLLGLAAMHSDRRVNEELGRVGARKWHFAVLATLDEFGAASQSRLSDLTRVYRSDLVAVLNELTGRGEVERAPDPADKRRNLVRITAAGRRRLRALDKLLADVEDEVLAPLTGDQRAQLSDLLTILVDHHGDREGLHDRTARTHDRGATGGDPEPR</sequence>
<dbReference type="Gene3D" id="1.10.10.10">
    <property type="entry name" value="Winged helix-like DNA-binding domain superfamily/Winged helix DNA-binding domain"/>
    <property type="match status" value="1"/>
</dbReference>
<name>A0ABT4B9X3_9ACTN</name>
<gene>
    <name evidence="3" type="ORF">OWR29_35330</name>
</gene>
<evidence type="ECO:0000259" key="2">
    <source>
        <dbReference type="PROSITE" id="PS50995"/>
    </source>
</evidence>
<evidence type="ECO:0000313" key="3">
    <source>
        <dbReference type="EMBL" id="MCY1143298.1"/>
    </source>
</evidence>
<dbReference type="InterPro" id="IPR000835">
    <property type="entry name" value="HTH_MarR-typ"/>
</dbReference>
<dbReference type="PANTHER" id="PTHR33164">
    <property type="entry name" value="TRANSCRIPTIONAL REGULATOR, MARR FAMILY"/>
    <property type="match status" value="1"/>
</dbReference>
<comment type="caution">
    <text evidence="3">The sequence shown here is derived from an EMBL/GenBank/DDBJ whole genome shotgun (WGS) entry which is preliminary data.</text>
</comment>
<dbReference type="Proteomes" id="UP001151002">
    <property type="component" value="Unassembled WGS sequence"/>
</dbReference>
<organism evidence="3 4">
    <name type="scientific">Paractinoplanes pyxinae</name>
    <dbReference type="NCBI Taxonomy" id="2997416"/>
    <lineage>
        <taxon>Bacteria</taxon>
        <taxon>Bacillati</taxon>
        <taxon>Actinomycetota</taxon>
        <taxon>Actinomycetes</taxon>
        <taxon>Micromonosporales</taxon>
        <taxon>Micromonosporaceae</taxon>
        <taxon>Paractinoplanes</taxon>
    </lineage>
</organism>
<dbReference type="SMART" id="SM00347">
    <property type="entry name" value="HTH_MARR"/>
    <property type="match status" value="1"/>
</dbReference>
<dbReference type="InterPro" id="IPR036388">
    <property type="entry name" value="WH-like_DNA-bd_sf"/>
</dbReference>
<dbReference type="PROSITE" id="PS50995">
    <property type="entry name" value="HTH_MARR_2"/>
    <property type="match status" value="1"/>
</dbReference>
<reference evidence="3" key="1">
    <citation type="submission" date="2022-11" db="EMBL/GenBank/DDBJ databases">
        <authorList>
            <person name="Somphong A."/>
            <person name="Phongsopitanun W."/>
        </authorList>
    </citation>
    <scope>NUCLEOTIDE SEQUENCE</scope>
    <source>
        <strain evidence="3">Pm04-4</strain>
    </source>
</reference>
<dbReference type="InterPro" id="IPR036390">
    <property type="entry name" value="WH_DNA-bd_sf"/>
</dbReference>
<dbReference type="PRINTS" id="PR00598">
    <property type="entry name" value="HTHMARR"/>
</dbReference>